<keyword evidence="4" id="KW-1185">Reference proteome</keyword>
<evidence type="ECO:0000313" key="3">
    <source>
        <dbReference type="EMBL" id="KAJ6844830.1"/>
    </source>
</evidence>
<gene>
    <name evidence="1" type="ORF">M6B38_185330</name>
    <name evidence="2" type="ORF">M6B38_185335</name>
    <name evidence="3" type="ORF">M6B38_294100</name>
</gene>
<organism evidence="3 4">
    <name type="scientific">Iris pallida</name>
    <name type="common">Sweet iris</name>
    <dbReference type="NCBI Taxonomy" id="29817"/>
    <lineage>
        <taxon>Eukaryota</taxon>
        <taxon>Viridiplantae</taxon>
        <taxon>Streptophyta</taxon>
        <taxon>Embryophyta</taxon>
        <taxon>Tracheophyta</taxon>
        <taxon>Spermatophyta</taxon>
        <taxon>Magnoliopsida</taxon>
        <taxon>Liliopsida</taxon>
        <taxon>Asparagales</taxon>
        <taxon>Iridaceae</taxon>
        <taxon>Iridoideae</taxon>
        <taxon>Irideae</taxon>
        <taxon>Iris</taxon>
    </lineage>
</organism>
<dbReference type="EMBL" id="JANAVB010035817">
    <property type="protein sequence ID" value="KAJ6804901.1"/>
    <property type="molecule type" value="Genomic_DNA"/>
</dbReference>
<proteinExistence type="predicted"/>
<sequence length="138" mass="15568">MAQRRSSPLMVLRFSRWHLSEASPVMKLMNSETHSWTVSFASLEIFAFAGRAFFMIRLTLAIGRNRSCSRGDEYSPEFPPPRALFPPDSLSESAILGRKGGIFCWKIRVRDLEEFGEFWGESEKRESRTVGGESGGAS</sequence>
<accession>A0AAX6HUV5</accession>
<evidence type="ECO:0000313" key="2">
    <source>
        <dbReference type="EMBL" id="KAJ6804902.1"/>
    </source>
</evidence>
<dbReference type="AlphaFoldDB" id="A0AAX6HUV5"/>
<dbReference type="EMBL" id="JANAVB010006596">
    <property type="protein sequence ID" value="KAJ6844830.1"/>
    <property type="molecule type" value="Genomic_DNA"/>
</dbReference>
<protein>
    <submittedName>
        <fullName evidence="3">Nuclear transcription factor Y subunit B-3</fullName>
    </submittedName>
</protein>
<reference evidence="3" key="2">
    <citation type="submission" date="2023-04" db="EMBL/GenBank/DDBJ databases">
        <authorList>
            <person name="Bruccoleri R.E."/>
            <person name="Oakeley E.J."/>
            <person name="Faust A.-M."/>
            <person name="Dessus-Babus S."/>
            <person name="Altorfer M."/>
            <person name="Burckhardt D."/>
            <person name="Oertli M."/>
            <person name="Naumann U."/>
            <person name="Petersen F."/>
            <person name="Wong J."/>
        </authorList>
    </citation>
    <scope>NUCLEOTIDE SEQUENCE</scope>
    <source>
        <strain evidence="3">GSM-AAB239-AS_SAM_17_03QT</strain>
        <tissue evidence="3">Leaf</tissue>
    </source>
</reference>
<evidence type="ECO:0000313" key="1">
    <source>
        <dbReference type="EMBL" id="KAJ6804901.1"/>
    </source>
</evidence>
<reference evidence="3" key="1">
    <citation type="journal article" date="2023" name="GigaByte">
        <title>Genome assembly of the bearded iris, Iris pallida Lam.</title>
        <authorList>
            <person name="Bruccoleri R.E."/>
            <person name="Oakeley E.J."/>
            <person name="Faust A.M.E."/>
            <person name="Altorfer M."/>
            <person name="Dessus-Babus S."/>
            <person name="Burckhardt D."/>
            <person name="Oertli M."/>
            <person name="Naumann U."/>
            <person name="Petersen F."/>
            <person name="Wong J."/>
        </authorList>
    </citation>
    <scope>NUCLEOTIDE SEQUENCE</scope>
    <source>
        <strain evidence="3">GSM-AAB239-AS_SAM_17_03QT</strain>
    </source>
</reference>
<evidence type="ECO:0000313" key="4">
    <source>
        <dbReference type="Proteomes" id="UP001140949"/>
    </source>
</evidence>
<dbReference type="EMBL" id="JANAVB010035817">
    <property type="protein sequence ID" value="KAJ6804902.1"/>
    <property type="molecule type" value="Genomic_DNA"/>
</dbReference>
<dbReference type="Proteomes" id="UP001140949">
    <property type="component" value="Unassembled WGS sequence"/>
</dbReference>
<name>A0AAX6HUV5_IRIPA</name>
<comment type="caution">
    <text evidence="3">The sequence shown here is derived from an EMBL/GenBank/DDBJ whole genome shotgun (WGS) entry which is preliminary data.</text>
</comment>